<feature type="compositionally biased region" description="Basic and acidic residues" evidence="1">
    <location>
        <begin position="140"/>
        <end position="155"/>
    </location>
</feature>
<dbReference type="AlphaFoldDB" id="A0A426YSB5"/>
<accession>A0A426YSB5</accession>
<name>A0A426YSB5_ENSVE</name>
<dbReference type="Proteomes" id="UP000287651">
    <property type="component" value="Unassembled WGS sequence"/>
</dbReference>
<feature type="region of interest" description="Disordered" evidence="1">
    <location>
        <begin position="113"/>
        <end position="156"/>
    </location>
</feature>
<protein>
    <submittedName>
        <fullName evidence="2">Uncharacterized protein</fullName>
    </submittedName>
</protein>
<proteinExistence type="predicted"/>
<organism evidence="2 3">
    <name type="scientific">Ensete ventricosum</name>
    <name type="common">Abyssinian banana</name>
    <name type="synonym">Musa ensete</name>
    <dbReference type="NCBI Taxonomy" id="4639"/>
    <lineage>
        <taxon>Eukaryota</taxon>
        <taxon>Viridiplantae</taxon>
        <taxon>Streptophyta</taxon>
        <taxon>Embryophyta</taxon>
        <taxon>Tracheophyta</taxon>
        <taxon>Spermatophyta</taxon>
        <taxon>Magnoliopsida</taxon>
        <taxon>Liliopsida</taxon>
        <taxon>Zingiberales</taxon>
        <taxon>Musaceae</taxon>
        <taxon>Ensete</taxon>
    </lineage>
</organism>
<evidence type="ECO:0000256" key="1">
    <source>
        <dbReference type="SAM" id="MobiDB-lite"/>
    </source>
</evidence>
<sequence>MSSAWSKVRLAAGFFTYMATISVPRLVGNRETSTFSRGGTSVISSRPSVAAVTPYDGGLGGKNANFAAIVDVTPPISHPRTPGKAVPLRSSPLQCLSNRRIRRERSQKDRFYSLSGKGMGIGGLDSRERKGSARSPDSVELDRRKRRNVDGEGAGKNRSIYCYF</sequence>
<evidence type="ECO:0000313" key="3">
    <source>
        <dbReference type="Proteomes" id="UP000287651"/>
    </source>
</evidence>
<comment type="caution">
    <text evidence="2">The sequence shown here is derived from an EMBL/GenBank/DDBJ whole genome shotgun (WGS) entry which is preliminary data.</text>
</comment>
<reference evidence="2 3" key="1">
    <citation type="journal article" date="2014" name="Agronomy (Basel)">
        <title>A Draft Genome Sequence for Ensete ventricosum, the Drought-Tolerant Tree Against Hunger.</title>
        <authorList>
            <person name="Harrison J."/>
            <person name="Moore K.A."/>
            <person name="Paszkiewicz K."/>
            <person name="Jones T."/>
            <person name="Grant M."/>
            <person name="Ambacheew D."/>
            <person name="Muzemil S."/>
            <person name="Studholme D.J."/>
        </authorList>
    </citation>
    <scope>NUCLEOTIDE SEQUENCE [LARGE SCALE GENOMIC DNA]</scope>
</reference>
<gene>
    <name evidence="2" type="ORF">B296_00045147</name>
</gene>
<dbReference type="EMBL" id="AMZH03010506">
    <property type="protein sequence ID" value="RRT54614.1"/>
    <property type="molecule type" value="Genomic_DNA"/>
</dbReference>
<evidence type="ECO:0000313" key="2">
    <source>
        <dbReference type="EMBL" id="RRT54614.1"/>
    </source>
</evidence>